<keyword evidence="3" id="KW-1185">Reference proteome</keyword>
<dbReference type="PANTHER" id="PTHR35514:SF1">
    <property type="entry name" value="THYLAKOID LUMENAL 15.0 KDA PROTEIN 2, CHLOROPLASTIC"/>
    <property type="match status" value="1"/>
</dbReference>
<protein>
    <submittedName>
        <fullName evidence="2">Uncharacterized protein</fullName>
    </submittedName>
</protein>
<comment type="caution">
    <text evidence="2">The sequence shown here is derived from an EMBL/GenBank/DDBJ whole genome shotgun (WGS) entry which is preliminary data.</text>
</comment>
<feature type="chain" id="PRO_5025339680" evidence="1">
    <location>
        <begin position="16"/>
        <end position="107"/>
    </location>
</feature>
<organism evidence="2 3">
    <name type="scientific">Haematococcus lacustris</name>
    <name type="common">Green alga</name>
    <name type="synonym">Haematococcus pluvialis</name>
    <dbReference type="NCBI Taxonomy" id="44745"/>
    <lineage>
        <taxon>Eukaryota</taxon>
        <taxon>Viridiplantae</taxon>
        <taxon>Chlorophyta</taxon>
        <taxon>core chlorophytes</taxon>
        <taxon>Chlorophyceae</taxon>
        <taxon>CS clade</taxon>
        <taxon>Chlamydomonadales</taxon>
        <taxon>Haematococcaceae</taxon>
        <taxon>Haematococcus</taxon>
    </lineage>
</organism>
<keyword evidence="1" id="KW-0732">Signal</keyword>
<evidence type="ECO:0000256" key="1">
    <source>
        <dbReference type="SAM" id="SignalP"/>
    </source>
</evidence>
<proteinExistence type="predicted"/>
<name>A0A699ZV69_HAELA</name>
<evidence type="ECO:0000313" key="3">
    <source>
        <dbReference type="Proteomes" id="UP000485058"/>
    </source>
</evidence>
<dbReference type="EMBL" id="BLLF01002725">
    <property type="protein sequence ID" value="GFH25120.1"/>
    <property type="molecule type" value="Genomic_DNA"/>
</dbReference>
<accession>A0A699ZV69</accession>
<evidence type="ECO:0000313" key="2">
    <source>
        <dbReference type="EMBL" id="GFH25120.1"/>
    </source>
</evidence>
<feature type="signal peptide" evidence="1">
    <location>
        <begin position="1"/>
        <end position="15"/>
    </location>
</feature>
<gene>
    <name evidence="2" type="ORF">HaLaN_23033</name>
</gene>
<dbReference type="Proteomes" id="UP000485058">
    <property type="component" value="Unassembled WGS sequence"/>
</dbReference>
<dbReference type="PANTHER" id="PTHR35514">
    <property type="entry name" value="THYLAKOID LUMENAL 15.0 KDA PROTEIN 2, CHLOROPLASTIC"/>
    <property type="match status" value="1"/>
</dbReference>
<sequence>MLAPMLMLLTATALASDGIERDTRVFDGARIIGVEKAQQLDSQLASFEERTGWRLRVFTSYGRDARPSDDTLREVWQPDSRTVIIDFDTSNPNLTKLVHLGRLKVEG</sequence>
<reference evidence="2 3" key="1">
    <citation type="submission" date="2020-02" db="EMBL/GenBank/DDBJ databases">
        <title>Draft genome sequence of Haematococcus lacustris strain NIES-144.</title>
        <authorList>
            <person name="Morimoto D."/>
            <person name="Nakagawa S."/>
            <person name="Yoshida T."/>
            <person name="Sawayama S."/>
        </authorList>
    </citation>
    <scope>NUCLEOTIDE SEQUENCE [LARGE SCALE GENOMIC DNA]</scope>
    <source>
        <strain evidence="2 3">NIES-144</strain>
    </source>
</reference>
<dbReference type="AlphaFoldDB" id="A0A699ZV69"/>